<reference evidence="2" key="1">
    <citation type="journal article" date="2018" name="DNA Res.">
        <title>Multiple hybrid de novo genome assembly of finger millet, an orphan allotetraploid crop.</title>
        <authorList>
            <person name="Hatakeyama M."/>
            <person name="Aluri S."/>
            <person name="Balachadran M.T."/>
            <person name="Sivarajan S.R."/>
            <person name="Patrignani A."/>
            <person name="Gruter S."/>
            <person name="Poveda L."/>
            <person name="Shimizu-Inatsugi R."/>
            <person name="Baeten J."/>
            <person name="Francoijs K.J."/>
            <person name="Nataraja K.N."/>
            <person name="Reddy Y.A.N."/>
            <person name="Phadnis S."/>
            <person name="Ravikumar R.L."/>
            <person name="Schlapbach R."/>
            <person name="Sreeman S.M."/>
            <person name="Shimizu K.K."/>
        </authorList>
    </citation>
    <scope>NUCLEOTIDE SEQUENCE</scope>
</reference>
<evidence type="ECO:0000313" key="2">
    <source>
        <dbReference type="EMBL" id="GJM95479.1"/>
    </source>
</evidence>
<dbReference type="Pfam" id="PF00582">
    <property type="entry name" value="Usp"/>
    <property type="match status" value="1"/>
</dbReference>
<feature type="domain" description="UspA" evidence="1">
    <location>
        <begin position="16"/>
        <end position="141"/>
    </location>
</feature>
<dbReference type="Proteomes" id="UP001054889">
    <property type="component" value="Unassembled WGS sequence"/>
</dbReference>
<keyword evidence="3" id="KW-1185">Reference proteome</keyword>
<dbReference type="InterPro" id="IPR014729">
    <property type="entry name" value="Rossmann-like_a/b/a_fold"/>
</dbReference>
<dbReference type="SUPFAM" id="SSF52402">
    <property type="entry name" value="Adenine nucleotide alpha hydrolases-like"/>
    <property type="match status" value="1"/>
</dbReference>
<dbReference type="Gene3D" id="3.40.50.620">
    <property type="entry name" value="HUPs"/>
    <property type="match status" value="1"/>
</dbReference>
<accession>A0AAV5CBI1</accession>
<evidence type="ECO:0000259" key="1">
    <source>
        <dbReference type="Pfam" id="PF00582"/>
    </source>
</evidence>
<name>A0AAV5CBI1_ELECO</name>
<dbReference type="PANTHER" id="PTHR46553:SF3">
    <property type="entry name" value="ADENINE NUCLEOTIDE ALPHA HYDROLASES-LIKE SUPERFAMILY PROTEIN"/>
    <property type="match status" value="1"/>
</dbReference>
<reference evidence="2" key="2">
    <citation type="submission" date="2021-12" db="EMBL/GenBank/DDBJ databases">
        <title>Resequencing data analysis of finger millet.</title>
        <authorList>
            <person name="Hatakeyama M."/>
            <person name="Aluri S."/>
            <person name="Balachadran M.T."/>
            <person name="Sivarajan S.R."/>
            <person name="Poveda L."/>
            <person name="Shimizu-Inatsugi R."/>
            <person name="Schlapbach R."/>
            <person name="Sreeman S.M."/>
            <person name="Shimizu K.K."/>
        </authorList>
    </citation>
    <scope>NUCLEOTIDE SEQUENCE</scope>
</reference>
<proteinExistence type="predicted"/>
<dbReference type="PANTHER" id="PTHR46553">
    <property type="entry name" value="ADENINE NUCLEOTIDE ALPHA HYDROLASES-LIKE SUPERFAMILY PROTEIN"/>
    <property type="match status" value="1"/>
</dbReference>
<gene>
    <name evidence="2" type="primary">ga12219</name>
    <name evidence="2" type="ORF">PR202_ga12219</name>
</gene>
<protein>
    <recommendedName>
        <fullName evidence="1">UspA domain-containing protein</fullName>
    </recommendedName>
</protein>
<sequence>MAQEAPPSSSAAGKMMTMVVGVDDSDPSWYALQWTLQRFFPPSGQPYLYRLVVVTAKPAAACNVGLAGPGAADVVSFVEADLKRSSMRVIKKAKDLCAQVSDAMFEVVEGDARNVLCEAVEKHRAELLVVGSHGYGAIKRYAPPIEFYSVLRFERACSNSD</sequence>
<evidence type="ECO:0000313" key="3">
    <source>
        <dbReference type="Proteomes" id="UP001054889"/>
    </source>
</evidence>
<dbReference type="InterPro" id="IPR006016">
    <property type="entry name" value="UspA"/>
</dbReference>
<dbReference type="CDD" id="cd23659">
    <property type="entry name" value="USP_At3g01520-like"/>
    <property type="match status" value="1"/>
</dbReference>
<dbReference type="EMBL" id="BQKI01000005">
    <property type="protein sequence ID" value="GJM95479.1"/>
    <property type="molecule type" value="Genomic_DNA"/>
</dbReference>
<organism evidence="2 3">
    <name type="scientific">Eleusine coracana subsp. coracana</name>
    <dbReference type="NCBI Taxonomy" id="191504"/>
    <lineage>
        <taxon>Eukaryota</taxon>
        <taxon>Viridiplantae</taxon>
        <taxon>Streptophyta</taxon>
        <taxon>Embryophyta</taxon>
        <taxon>Tracheophyta</taxon>
        <taxon>Spermatophyta</taxon>
        <taxon>Magnoliopsida</taxon>
        <taxon>Liliopsida</taxon>
        <taxon>Poales</taxon>
        <taxon>Poaceae</taxon>
        <taxon>PACMAD clade</taxon>
        <taxon>Chloridoideae</taxon>
        <taxon>Cynodonteae</taxon>
        <taxon>Eleusininae</taxon>
        <taxon>Eleusine</taxon>
    </lineage>
</organism>
<comment type="caution">
    <text evidence="2">The sequence shown here is derived from an EMBL/GenBank/DDBJ whole genome shotgun (WGS) entry which is preliminary data.</text>
</comment>
<dbReference type="AlphaFoldDB" id="A0AAV5CBI1"/>